<dbReference type="InterPro" id="IPR000577">
    <property type="entry name" value="Carb_kinase_FGGY"/>
</dbReference>
<dbReference type="PANTHER" id="PTHR43095:SF5">
    <property type="entry name" value="XYLULOSE KINASE"/>
    <property type="match status" value="1"/>
</dbReference>
<dbReference type="PANTHER" id="PTHR43095">
    <property type="entry name" value="SUGAR KINASE"/>
    <property type="match status" value="1"/>
</dbReference>
<feature type="domain" description="Carbohydrate kinase FGGY N-terminal" evidence="4">
    <location>
        <begin position="5"/>
        <end position="242"/>
    </location>
</feature>
<dbReference type="InterPro" id="IPR018484">
    <property type="entry name" value="FGGY_N"/>
</dbReference>
<proteinExistence type="inferred from homology"/>
<evidence type="ECO:0000259" key="5">
    <source>
        <dbReference type="Pfam" id="PF02782"/>
    </source>
</evidence>
<dbReference type="AlphaFoldDB" id="A0A2U2DLJ2"/>
<dbReference type="CDD" id="cd07808">
    <property type="entry name" value="ASKHA_NBD_FGGY_EcXK-like"/>
    <property type="match status" value="1"/>
</dbReference>
<dbReference type="RefSeq" id="WP_109460202.1">
    <property type="nucleotide sequence ID" value="NZ_QFBC01000011.1"/>
</dbReference>
<gene>
    <name evidence="6" type="ORF">DEM27_20910</name>
</gene>
<evidence type="ECO:0000313" key="7">
    <source>
        <dbReference type="Proteomes" id="UP000245252"/>
    </source>
</evidence>
<dbReference type="SUPFAM" id="SSF53067">
    <property type="entry name" value="Actin-like ATPase domain"/>
    <property type="match status" value="2"/>
</dbReference>
<dbReference type="EMBL" id="QFBC01000011">
    <property type="protein sequence ID" value="PWE54177.1"/>
    <property type="molecule type" value="Genomic_DNA"/>
</dbReference>
<keyword evidence="2" id="KW-0808">Transferase</keyword>
<dbReference type="PIRSF" id="PIRSF000538">
    <property type="entry name" value="GlpK"/>
    <property type="match status" value="1"/>
</dbReference>
<dbReference type="GO" id="GO:0016301">
    <property type="term" value="F:kinase activity"/>
    <property type="evidence" value="ECO:0007669"/>
    <property type="project" value="UniProtKB-KW"/>
</dbReference>
<reference evidence="6 7" key="1">
    <citation type="submission" date="2018-05" db="EMBL/GenBank/DDBJ databases">
        <title>The draft genome of strain NS-104.</title>
        <authorList>
            <person name="Hang P."/>
            <person name="Jiang J."/>
        </authorList>
    </citation>
    <scope>NUCLEOTIDE SEQUENCE [LARGE SCALE GENOMIC DNA]</scope>
    <source>
        <strain evidence="6 7">NS-104</strain>
    </source>
</reference>
<accession>A0A2U2DLJ2</accession>
<keyword evidence="3 6" id="KW-0418">Kinase</keyword>
<dbReference type="Pfam" id="PF00370">
    <property type="entry name" value="FGGY_N"/>
    <property type="match status" value="1"/>
</dbReference>
<evidence type="ECO:0000256" key="1">
    <source>
        <dbReference type="ARBA" id="ARBA00009156"/>
    </source>
</evidence>
<dbReference type="InterPro" id="IPR018485">
    <property type="entry name" value="FGGY_C"/>
</dbReference>
<dbReference type="Proteomes" id="UP000245252">
    <property type="component" value="Unassembled WGS sequence"/>
</dbReference>
<organism evidence="6 7">
    <name type="scientific">Metarhizobium album</name>
    <dbReference type="NCBI Taxonomy" id="2182425"/>
    <lineage>
        <taxon>Bacteria</taxon>
        <taxon>Pseudomonadati</taxon>
        <taxon>Pseudomonadota</taxon>
        <taxon>Alphaproteobacteria</taxon>
        <taxon>Hyphomicrobiales</taxon>
        <taxon>Rhizobiaceae</taxon>
        <taxon>Metarhizobium</taxon>
    </lineage>
</organism>
<evidence type="ECO:0000256" key="2">
    <source>
        <dbReference type="ARBA" id="ARBA00022679"/>
    </source>
</evidence>
<dbReference type="InterPro" id="IPR050406">
    <property type="entry name" value="FGGY_Carb_Kinase"/>
</dbReference>
<sequence>MAKFLGIDLGTGSVKAMLVDEAGRPVSEASRAYPVHSPQPGYAEGLPDEWWHQTVEAVHACCAGHAADIAGIGLSGQAHGIVPLDAAHKVLRPAILWPDVRTVKEVGEILALPEAVRLPLANPVVSGMAAVALLWMRNNEPAVLEKTSIALSPKDWLRLQLTGNCATEPSDASMTLLYDMAADGWSDAMIRAVGIRRDMLPDIIGSTESGGTLRPQAAETLGLPAGIPIAAGLADTAACLLGLGQTRPGATVLQVGSGMQIMTLVDRITPDIQPFYNTYRGCGSVRYKMAAMQNGGTAFEWARAALGASWEDMYKAAFEPDPGNGGALFLPYVGGERAPLLDPNASAAWVDMRLGCGRAQMIRAVFEGIAFTVRDSWDAMKQTGVAADHMLLTGGGSTDPRWRQLLADTVQLPMRPVVDAGNATIGAAYLGGIVAGHWADEDDLPENETIGPLIEPQSWPQLDALFGRFRATYRQLKQR</sequence>
<evidence type="ECO:0000256" key="3">
    <source>
        <dbReference type="ARBA" id="ARBA00022777"/>
    </source>
</evidence>
<comment type="caution">
    <text evidence="6">The sequence shown here is derived from an EMBL/GenBank/DDBJ whole genome shotgun (WGS) entry which is preliminary data.</text>
</comment>
<dbReference type="InterPro" id="IPR043129">
    <property type="entry name" value="ATPase_NBD"/>
</dbReference>
<dbReference type="GO" id="GO:0005975">
    <property type="term" value="P:carbohydrate metabolic process"/>
    <property type="evidence" value="ECO:0007669"/>
    <property type="project" value="InterPro"/>
</dbReference>
<evidence type="ECO:0000313" key="6">
    <source>
        <dbReference type="EMBL" id="PWE54177.1"/>
    </source>
</evidence>
<evidence type="ECO:0000259" key="4">
    <source>
        <dbReference type="Pfam" id="PF00370"/>
    </source>
</evidence>
<name>A0A2U2DLJ2_9HYPH</name>
<dbReference type="Pfam" id="PF02782">
    <property type="entry name" value="FGGY_C"/>
    <property type="match status" value="1"/>
</dbReference>
<feature type="domain" description="Carbohydrate kinase FGGY C-terminal" evidence="5">
    <location>
        <begin position="296"/>
        <end position="433"/>
    </location>
</feature>
<dbReference type="OrthoDB" id="9805576at2"/>
<comment type="similarity">
    <text evidence="1">Belongs to the FGGY kinase family.</text>
</comment>
<protein>
    <submittedName>
        <fullName evidence="6">Sugar kinase</fullName>
    </submittedName>
</protein>
<dbReference type="Gene3D" id="3.30.420.40">
    <property type="match status" value="2"/>
</dbReference>
<keyword evidence="7" id="KW-1185">Reference proteome</keyword>